<dbReference type="GO" id="GO:0006355">
    <property type="term" value="P:regulation of DNA-templated transcription"/>
    <property type="evidence" value="ECO:0007669"/>
    <property type="project" value="InterPro"/>
</dbReference>
<dbReference type="STRING" id="1160091.B9T39_01620"/>
<comment type="caution">
    <text evidence="1">The sequence shown here is derived from an EMBL/GenBank/DDBJ whole genome shotgun (WGS) entry which is preliminary data.</text>
</comment>
<sequence length="88" mass="9904">MTARDEQILAAAGLSLEEIERQAAIVESEDMDDELTGVFYTHYHAQPSPQSMTTISLRLPESLVESITDTAHRLNLTRSEYIRRKLAA</sequence>
<protein>
    <recommendedName>
        <fullName evidence="3">Ribbon-helix-helix protein CopG domain-containing protein</fullName>
    </recommendedName>
</protein>
<dbReference type="InterPro" id="IPR013321">
    <property type="entry name" value="Arc_rbn_hlx_hlx"/>
</dbReference>
<dbReference type="Proteomes" id="UP000243540">
    <property type="component" value="Unassembled WGS sequence"/>
</dbReference>
<evidence type="ECO:0000313" key="1">
    <source>
        <dbReference type="EMBL" id="OTA29805.1"/>
    </source>
</evidence>
<accession>A0A1Y2SXL8</accession>
<proteinExistence type="predicted"/>
<evidence type="ECO:0000313" key="2">
    <source>
        <dbReference type="Proteomes" id="UP000243540"/>
    </source>
</evidence>
<organism evidence="1 2">
    <name type="scientific">Alloscardovia macacae</name>
    <dbReference type="NCBI Taxonomy" id="1160091"/>
    <lineage>
        <taxon>Bacteria</taxon>
        <taxon>Bacillati</taxon>
        <taxon>Actinomycetota</taxon>
        <taxon>Actinomycetes</taxon>
        <taxon>Bifidobacteriales</taxon>
        <taxon>Bifidobacteriaceae</taxon>
        <taxon>Alloscardovia</taxon>
    </lineage>
</organism>
<dbReference type="Gene3D" id="1.10.1220.10">
    <property type="entry name" value="Met repressor-like"/>
    <property type="match status" value="1"/>
</dbReference>
<dbReference type="EMBL" id="NEKC01000003">
    <property type="protein sequence ID" value="OTA29805.1"/>
    <property type="molecule type" value="Genomic_DNA"/>
</dbReference>
<evidence type="ECO:0008006" key="3">
    <source>
        <dbReference type="Google" id="ProtNLM"/>
    </source>
</evidence>
<reference evidence="1 2" key="1">
    <citation type="submission" date="2017-04" db="EMBL/GenBank/DDBJ databases">
        <title>Draft genome sequences of Alloscardovia macacae UMA81211 and UMA81212 isolated from the feces of a rhesus macaque (Macaca mulatta).</title>
        <authorList>
            <person name="Albert K."/>
            <person name="Sela D.A."/>
        </authorList>
    </citation>
    <scope>NUCLEOTIDE SEQUENCE [LARGE SCALE GENOMIC DNA]</scope>
    <source>
        <strain evidence="1 2">UMA81212</strain>
    </source>
</reference>
<dbReference type="AlphaFoldDB" id="A0A1Y2SXL8"/>
<gene>
    <name evidence="1" type="ORF">B9T39_01620</name>
</gene>
<name>A0A1Y2SXL8_9BIFI</name>
<dbReference type="RefSeq" id="WP_086106091.1">
    <property type="nucleotide sequence ID" value="NZ_NEKB01000009.1"/>
</dbReference>